<keyword evidence="4" id="KW-1185">Reference proteome</keyword>
<evidence type="ECO:0000256" key="1">
    <source>
        <dbReference type="SAM" id="MobiDB-lite"/>
    </source>
</evidence>
<keyword evidence="2" id="KW-0732">Signal</keyword>
<evidence type="ECO:0000313" key="3">
    <source>
        <dbReference type="EMBL" id="PUZ72014.1"/>
    </source>
</evidence>
<reference evidence="3 4" key="1">
    <citation type="submission" date="2018-04" db="EMBL/GenBank/DDBJ databases">
        <title>WGS assembly of Panicum hallii var. hallii HAL2.</title>
        <authorList>
            <person name="Lovell J."/>
            <person name="Jenkins J."/>
            <person name="Lowry D."/>
            <person name="Mamidi S."/>
            <person name="Sreedasyam A."/>
            <person name="Weng X."/>
            <person name="Barry K."/>
            <person name="Bonette J."/>
            <person name="Campitelli B."/>
            <person name="Daum C."/>
            <person name="Gordon S."/>
            <person name="Gould B."/>
            <person name="Lipzen A."/>
            <person name="MacQueen A."/>
            <person name="Palacio-Mejia J."/>
            <person name="Plott C."/>
            <person name="Shakirov E."/>
            <person name="Shu S."/>
            <person name="Yoshinaga Y."/>
            <person name="Zane M."/>
            <person name="Rokhsar D."/>
            <person name="Grimwood J."/>
            <person name="Schmutz J."/>
            <person name="Juenger T."/>
        </authorList>
    </citation>
    <scope>NUCLEOTIDE SEQUENCE [LARGE SCALE GENOMIC DNA]</scope>
    <source>
        <strain evidence="4">cv. HAL2</strain>
    </source>
</reference>
<feature type="chain" id="PRO_5015761173" evidence="2">
    <location>
        <begin position="38"/>
        <end position="281"/>
    </location>
</feature>
<dbReference type="EMBL" id="CM009750">
    <property type="protein sequence ID" value="PUZ72014.1"/>
    <property type="molecule type" value="Genomic_DNA"/>
</dbReference>
<evidence type="ECO:0000313" key="4">
    <source>
        <dbReference type="Proteomes" id="UP000244336"/>
    </source>
</evidence>
<sequence>MDTSSNQRQSRTLTPPPPLHLLTALSLPLLLPAAALSLPLCSLPPHHHLTSLSPSPPASVTPPRRRSSYSPPLPLAPAGSESSARCCSEGGGASRPTTARLLQRMEQSDGRHVPRLAPLSRRPCPNHLECGGGGTTRCDIWRRDDQAELAGLRSAHGTCVEGTAPSCPPLPQPRRASGVQHLRAHLGGGTNGENGDEDKRFLLHRKPWPLRSAGEGAPMRMRPCSPFAMGSRGRPPSNPPGAVSSRSVWQGRRSLIFELNVPLNVIQLPTVLHMHQSLCSC</sequence>
<dbReference type="Proteomes" id="UP000244336">
    <property type="component" value="Chromosome 2"/>
</dbReference>
<gene>
    <name evidence="3" type="ORF">GQ55_2G359500</name>
</gene>
<feature type="region of interest" description="Disordered" evidence="1">
    <location>
        <begin position="50"/>
        <end position="96"/>
    </location>
</feature>
<protein>
    <submittedName>
        <fullName evidence="3">Uncharacterized protein</fullName>
    </submittedName>
</protein>
<name>A0A2T7EW02_9POAL</name>
<accession>A0A2T7EW02</accession>
<feature type="signal peptide" evidence="2">
    <location>
        <begin position="1"/>
        <end position="37"/>
    </location>
</feature>
<evidence type="ECO:0000256" key="2">
    <source>
        <dbReference type="SAM" id="SignalP"/>
    </source>
</evidence>
<organism evidence="3 4">
    <name type="scientific">Panicum hallii var. hallii</name>
    <dbReference type="NCBI Taxonomy" id="1504633"/>
    <lineage>
        <taxon>Eukaryota</taxon>
        <taxon>Viridiplantae</taxon>
        <taxon>Streptophyta</taxon>
        <taxon>Embryophyta</taxon>
        <taxon>Tracheophyta</taxon>
        <taxon>Spermatophyta</taxon>
        <taxon>Magnoliopsida</taxon>
        <taxon>Liliopsida</taxon>
        <taxon>Poales</taxon>
        <taxon>Poaceae</taxon>
        <taxon>PACMAD clade</taxon>
        <taxon>Panicoideae</taxon>
        <taxon>Panicodae</taxon>
        <taxon>Paniceae</taxon>
        <taxon>Panicinae</taxon>
        <taxon>Panicum</taxon>
        <taxon>Panicum sect. Panicum</taxon>
    </lineage>
</organism>
<dbReference type="AlphaFoldDB" id="A0A2T7EW02"/>
<dbReference type="Gramene" id="PUZ72014">
    <property type="protein sequence ID" value="PUZ72014"/>
    <property type="gene ID" value="GQ55_2G359500"/>
</dbReference>
<proteinExistence type="predicted"/>